<dbReference type="InterPro" id="IPR011762">
    <property type="entry name" value="COA_CT_N"/>
</dbReference>
<dbReference type="SUPFAM" id="SSF56059">
    <property type="entry name" value="Glutathione synthetase ATP-binding domain-like"/>
    <property type="match status" value="1"/>
</dbReference>
<evidence type="ECO:0000256" key="5">
    <source>
        <dbReference type="ARBA" id="ARBA00022741"/>
    </source>
</evidence>
<keyword evidence="11" id="KW-0511">Multifunctional enzyme</keyword>
<evidence type="ECO:0000313" key="22">
    <source>
        <dbReference type="Proteomes" id="UP000604046"/>
    </source>
</evidence>
<name>A0A812MTW8_9DINO</name>
<evidence type="ECO:0000259" key="17">
    <source>
        <dbReference type="PROSITE" id="PS50975"/>
    </source>
</evidence>
<keyword evidence="4" id="KW-0436">Ligase</keyword>
<evidence type="ECO:0000256" key="6">
    <source>
        <dbReference type="ARBA" id="ARBA00022832"/>
    </source>
</evidence>
<proteinExistence type="predicted"/>
<comment type="pathway">
    <text evidence="2">Lipid metabolism; malonyl-CoA biosynthesis; malonyl-CoA from acetyl-CoA: step 1/1.</text>
</comment>
<feature type="domain" description="Lipoyl-binding" evidence="16">
    <location>
        <begin position="753"/>
        <end position="827"/>
    </location>
</feature>
<reference evidence="21" key="1">
    <citation type="submission" date="2021-02" db="EMBL/GenBank/DDBJ databases">
        <authorList>
            <person name="Dougan E. K."/>
            <person name="Rhodes N."/>
            <person name="Thang M."/>
            <person name="Chan C."/>
        </authorList>
    </citation>
    <scope>NUCLEOTIDE SEQUENCE</scope>
</reference>
<dbReference type="Pfam" id="PF01039">
    <property type="entry name" value="Carboxyl_trans"/>
    <property type="match status" value="1"/>
</dbReference>
<evidence type="ECO:0000256" key="13">
    <source>
        <dbReference type="ARBA" id="ARBA00048600"/>
    </source>
</evidence>
<evidence type="ECO:0000259" key="18">
    <source>
        <dbReference type="PROSITE" id="PS50979"/>
    </source>
</evidence>
<feature type="domain" description="CoA carboxyltransferase C-terminal" evidence="20">
    <location>
        <begin position="1745"/>
        <end position="2061"/>
    </location>
</feature>
<sequence>MTKDAARKRAAAVAAGVAAVPLAQELLAFSSTSNLAPRTQAQHSSVPGKPASRTPLPSAAGAATLTGLAAMLGHGVKKRSGPTKNTSSVTVCMSQSSSAVLEKGSTEAVDPENVLKQYITDLGGKRVLRKWLIANNGMAATKAILSLRQWAYLELGLDDAFEFVVMATPEDLEANAEFIRLANTYIEVPGGKNVNNYANVDLIVEIAKSQGVDAVWPGWGHASENPELPSQLKALGITFVGPTSPVMSVLGDKIAANILAQTAGVPSIPWSGDGLQADLGPDGTIPKEIFDKGTVSTLEEAKKAVKHIGFPVMIKASEGGGGKGIRMVQEEKDLESSFFQVQNEVPGSPIFMMQLCQGARHIEVQIMGDEHGNAVALNGRDCSTQRRFQKIFEEGPPVVVPRETFLEMERAAQRLTQNIGYIGAGTVEYLYNSKENKFYFLELNPRLQVEHPVTEELTRVNLPATQMLVCSGVPLEKVPQIRRFYGKSESDKTSPINFLEDLYVYPDRHVLASRITAENPDDGFKPTSGKIERIKFQSSVSCWGYFSIGAKGGIHEYADSQFGHIFAHGANREEARKALMLSLKNIEVVGEIRNPVEYLVELLQQEDFVENKIDTSWLDGLIKEKSVTLRYNISDVVFYAAVFRAVQNLKTFDEEVEAALAKSQLGPLRDMAKMNTFPVDITFEGVRYQFSVSRLGPSLLELCIQDQKFMAQVMAQPDGTFLVSVGKTVMRVMGSDEALGLRLRLDGIGTIMLPTVYDPSELRSEFNGKIVRYLQDDGGMVQEGEPYVELEAMKMIMPIKATATGKVSHVRGAGSIVSAGELLGNLELSDPSKVKKIVPFDGTFAISADGNGKDRSLQSQLEMVLDGFTSQEEPAFMAQKMFSQLPEAECDDVASALVERYLAVEEKFSPLIKEKLTNDQIYANLIAENKDNLSAVASLALAHSQLGTRSEVVLAALRSLRKLSPSVNLMQKIGRLANLANTGGYGEVVLVSETTMALLSSEPFEDRSAALRTILDTDEPELQPISGMPASKAGAELLSDLLLDESSLVRTNALDALMRRLYRSFLIKDVKITDQGAGNMRCNFKFQFPGTADADAFREAHVKVVTDFDAAREALKEDIPMDDASDNLNTMKVIVTSPGDTDFEDMSTEMEGLLKSNANLESAGIREVGLVVSNVPHALRYASFMRSDGWKENLATRDMKPSLPNVLEVYRLAEDYKLEKVMPPVGRNSQVYIGSPIDAVPSKTNPSTIFARMIKHSMKDFPDNEKAWTDSLENLLLNAVDEVERARLNPKIGYGPNSNIFAHIVANVDVEPSEAYAELESFLNLFVARHQSRLGKMKVDEVVVKIGIGSEMNRTQTLRLTASSLTGEYLRTSGALETYDVITGSPTEWFDIRSGAKTQLTSAKAKSRLQQRRSLARNAGSTYAPDFLGMLKIELIKKWNTYEECGGSRKMPGTIFRSTELVLGDNGVLKEVDREPGQHNIGMIAWCCTLQSPEYPEGREIVLIANDVTHKAGSFGVDEDELFQKASEYARQRGLPRIHIACNSGARVGLAEELKPFVKAKWTDDDPSKGFDYLYLEEKDAASLPEGAVDTHTVTVAGQKHYVIDSIIGEGLKSTQGGIGVENLRGSGLIAGETSKAYNEVFTLSYVTGRSVGIGAYLNRLGQRVIQMVNGPMILTGFSALNKLLGKNVYTSQDQLGGPQVMVPNGVTHQVVSDDTEGVAAILDWLSFVPKVASDNPPLLDPLDPISRDVTFVPSKTPYDPRHMLEGATIDGKKLTGFFDRNTFKEYLAGWGRSVIVGRAKLGGIPMGVIAVETRNMDRRIPADPANPASQEVVEPQAGQVWFPDSAFKTATAIRDFNRGENLPLIIFANWRGFSGGTRDMYQEVLKFGAQIVDALVEYKSPVFVYIPPGGELRGGSWVVIDPTINPEQMEMYADVDSRGGILEPPGIVEVKFRAMQQKEMMHRLDPELKKYDALLEESSSSEVGSAAQDIEAQIKAREEKLKPLYTQIACEFADLHDRTGRMEAKGVIRKGLEWRRSREFFYWRVRCRLLLKEVEHSIREADAALSSKAAQELLSSWLSEAGADADDEKAVAILEGNPFASQPHGKIQCFRDTRSQRQRWIVPGFDGEASGKRAELSLVKKQPRHFILIVLSLPLLCRSVRRCGLTQARLLVAESEDVWAGDKWAAVGRGLILYVSFSKGIASEAGADSEVAARCLQQAAKSLLTAPLSSSGQWQSDHGDAESVVKLCSRGEAQSLLIVPQASLVCKLELGDRNLKYHQQCQRETAATLFRAFAEALRVAARELLCVTPLKRHQETYEVLAAKRAQAALVPPEQLFKQGDYEGKYSRYDERGVPTHGEDGCELPKSAIKKLVKLYEVQVKKYSKATAADAPGVPETAGKKADLEASPKTGAEEQAPVLPEGSCLPDVVCGTFGGRQGLELISSGPLTHSFVF</sequence>
<dbReference type="InterPro" id="IPR000089">
    <property type="entry name" value="Biotin_lipoyl"/>
</dbReference>
<dbReference type="FunFam" id="2.40.50.100:FF:000005">
    <property type="entry name" value="Acetyl-CoA carboxylase 1"/>
    <property type="match status" value="1"/>
</dbReference>
<feature type="domain" description="Biotin carboxylation" evidence="18">
    <location>
        <begin position="127"/>
        <end position="623"/>
    </location>
</feature>
<evidence type="ECO:0000313" key="21">
    <source>
        <dbReference type="EMBL" id="CAE7282456.1"/>
    </source>
</evidence>
<feature type="domain" description="CoA carboxyltransferase N-terminal" evidence="19">
    <location>
        <begin position="1402"/>
        <end position="1741"/>
    </location>
</feature>
<dbReference type="FunFam" id="3.30.1490.20:FF:000003">
    <property type="entry name" value="acetyl-CoA carboxylase isoform X1"/>
    <property type="match status" value="1"/>
</dbReference>
<keyword evidence="3" id="KW-0444">Lipid biosynthesis</keyword>
<dbReference type="GO" id="GO:0004075">
    <property type="term" value="F:biotin carboxylase activity"/>
    <property type="evidence" value="ECO:0007669"/>
    <property type="project" value="UniProtKB-EC"/>
</dbReference>
<dbReference type="InterPro" id="IPR016185">
    <property type="entry name" value="PreATP-grasp_dom_sf"/>
</dbReference>
<dbReference type="InterPro" id="IPR011761">
    <property type="entry name" value="ATP-grasp"/>
</dbReference>
<evidence type="ECO:0000256" key="10">
    <source>
        <dbReference type="ARBA" id="ARBA00023267"/>
    </source>
</evidence>
<dbReference type="Pfam" id="PF21385">
    <property type="entry name" value="ACCA_BT"/>
    <property type="match status" value="1"/>
</dbReference>
<keyword evidence="22" id="KW-1185">Reference proteome</keyword>
<keyword evidence="10" id="KW-0092">Biotin</keyword>
<dbReference type="PROSITE" id="PS00866">
    <property type="entry name" value="CPSASE_1"/>
    <property type="match status" value="1"/>
</dbReference>
<feature type="region of interest" description="Disordered" evidence="15">
    <location>
        <begin position="2390"/>
        <end position="2419"/>
    </location>
</feature>
<dbReference type="Gene3D" id="3.50.80.10">
    <property type="entry name" value="D-tyrosyl-tRNA(Tyr) deacylase"/>
    <property type="match status" value="1"/>
</dbReference>
<dbReference type="InterPro" id="IPR005479">
    <property type="entry name" value="CPAse_ATP-bd"/>
</dbReference>
<dbReference type="FunFam" id="3.90.226.10:FF:000010">
    <property type="entry name" value="acetyl-CoA carboxylase isoform X2"/>
    <property type="match status" value="1"/>
</dbReference>
<dbReference type="GO" id="GO:0006633">
    <property type="term" value="P:fatty acid biosynthetic process"/>
    <property type="evidence" value="ECO:0007669"/>
    <property type="project" value="UniProtKB-KW"/>
</dbReference>
<dbReference type="PROSITE" id="PS50968">
    <property type="entry name" value="BIOTINYL_LIPOYL"/>
    <property type="match status" value="1"/>
</dbReference>
<evidence type="ECO:0000259" key="16">
    <source>
        <dbReference type="PROSITE" id="PS50968"/>
    </source>
</evidence>
<dbReference type="SUPFAM" id="SSF51230">
    <property type="entry name" value="Single hybrid motif"/>
    <property type="match status" value="1"/>
</dbReference>
<dbReference type="SMART" id="SM00878">
    <property type="entry name" value="Biotin_carb_C"/>
    <property type="match status" value="1"/>
</dbReference>
<organism evidence="21 22">
    <name type="scientific">Symbiodinium natans</name>
    <dbReference type="NCBI Taxonomy" id="878477"/>
    <lineage>
        <taxon>Eukaryota</taxon>
        <taxon>Sar</taxon>
        <taxon>Alveolata</taxon>
        <taxon>Dinophyceae</taxon>
        <taxon>Suessiales</taxon>
        <taxon>Symbiodiniaceae</taxon>
        <taxon>Symbiodinium</taxon>
    </lineage>
</organism>
<dbReference type="InterPro" id="IPR011764">
    <property type="entry name" value="Biotin_carboxylation_dom"/>
</dbReference>
<evidence type="ECO:0000256" key="2">
    <source>
        <dbReference type="ARBA" id="ARBA00004956"/>
    </source>
</evidence>
<dbReference type="InterPro" id="IPR001882">
    <property type="entry name" value="Biotin_BS"/>
</dbReference>
<comment type="caution">
    <text evidence="21">The sequence shown here is derived from an EMBL/GenBank/DDBJ whole genome shotgun (WGS) entry which is preliminary data.</text>
</comment>
<dbReference type="EMBL" id="CAJNDS010001824">
    <property type="protein sequence ID" value="CAE7282456.1"/>
    <property type="molecule type" value="Genomic_DNA"/>
</dbReference>
<dbReference type="PANTHER" id="PTHR45728">
    <property type="entry name" value="ACETYL-COA CARBOXYLASE, ISOFORM A"/>
    <property type="match status" value="1"/>
</dbReference>
<dbReference type="Gene3D" id="3.30.470.20">
    <property type="entry name" value="ATP-grasp fold, B domain"/>
    <property type="match status" value="1"/>
</dbReference>
<dbReference type="InterPro" id="IPR011763">
    <property type="entry name" value="COA_CT_C"/>
</dbReference>
<evidence type="ECO:0000256" key="9">
    <source>
        <dbReference type="ARBA" id="ARBA00023160"/>
    </source>
</evidence>
<dbReference type="PROSITE" id="PS50980">
    <property type="entry name" value="COA_CT_NTER"/>
    <property type="match status" value="1"/>
</dbReference>
<dbReference type="SUPFAM" id="SSF52096">
    <property type="entry name" value="ClpP/crotonase"/>
    <property type="match status" value="2"/>
</dbReference>
<dbReference type="Gene3D" id="3.90.1770.10">
    <property type="entry name" value="PreATP-grasp domain"/>
    <property type="match status" value="1"/>
</dbReference>
<dbReference type="PROSITE" id="PS00867">
    <property type="entry name" value="CPSASE_2"/>
    <property type="match status" value="1"/>
</dbReference>
<dbReference type="Gene3D" id="3.90.226.10">
    <property type="entry name" value="2-enoyl-CoA Hydratase, Chain A, domain 1"/>
    <property type="match status" value="2"/>
</dbReference>
<dbReference type="InterPro" id="IPR005481">
    <property type="entry name" value="BC-like_N"/>
</dbReference>
<dbReference type="PROSITE" id="PS50979">
    <property type="entry name" value="BC"/>
    <property type="match status" value="1"/>
</dbReference>
<dbReference type="GO" id="GO:2001295">
    <property type="term" value="P:malonyl-CoA biosynthetic process"/>
    <property type="evidence" value="ECO:0007669"/>
    <property type="project" value="UniProtKB-UniPathway"/>
</dbReference>
<keyword evidence="9" id="KW-0275">Fatty acid biosynthesis</keyword>
<dbReference type="InterPro" id="IPR011053">
    <property type="entry name" value="Single_hybrid_motif"/>
</dbReference>
<evidence type="ECO:0000256" key="14">
    <source>
        <dbReference type="PROSITE-ProRule" id="PRU00409"/>
    </source>
</evidence>
<dbReference type="Pfam" id="PF02785">
    <property type="entry name" value="Biotin_carb_C"/>
    <property type="match status" value="1"/>
</dbReference>
<dbReference type="PROSITE" id="PS50975">
    <property type="entry name" value="ATP_GRASP"/>
    <property type="match status" value="1"/>
</dbReference>
<dbReference type="SUPFAM" id="SSF69500">
    <property type="entry name" value="DTD-like"/>
    <property type="match status" value="1"/>
</dbReference>
<keyword evidence="8" id="KW-0443">Lipid metabolism</keyword>
<dbReference type="GO" id="GO:0046872">
    <property type="term" value="F:metal ion binding"/>
    <property type="evidence" value="ECO:0007669"/>
    <property type="project" value="InterPro"/>
</dbReference>
<dbReference type="InterPro" id="IPR005482">
    <property type="entry name" value="Biotin_COase_C"/>
</dbReference>
<dbReference type="Pfam" id="PF08326">
    <property type="entry name" value="ACC_central"/>
    <property type="match status" value="2"/>
</dbReference>
<dbReference type="GO" id="GO:0003989">
    <property type="term" value="F:acetyl-CoA carboxylase activity"/>
    <property type="evidence" value="ECO:0007669"/>
    <property type="project" value="UniProtKB-EC"/>
</dbReference>
<dbReference type="InterPro" id="IPR049076">
    <property type="entry name" value="ACCA"/>
</dbReference>
<keyword evidence="7 14" id="KW-0067">ATP-binding</keyword>
<evidence type="ECO:0000256" key="4">
    <source>
        <dbReference type="ARBA" id="ARBA00022598"/>
    </source>
</evidence>
<dbReference type="PANTHER" id="PTHR45728:SF3">
    <property type="entry name" value="ACETYL-COA CARBOXYLASE"/>
    <property type="match status" value="1"/>
</dbReference>
<dbReference type="InterPro" id="IPR034733">
    <property type="entry name" value="AcCoA_carboxyl_beta"/>
</dbReference>
<dbReference type="Gene3D" id="3.40.50.20">
    <property type="match status" value="1"/>
</dbReference>
<dbReference type="InterPro" id="IPR013815">
    <property type="entry name" value="ATP_grasp_subdomain_1"/>
</dbReference>
<dbReference type="Gene3D" id="2.40.460.10">
    <property type="entry name" value="Biotin dependent carboxylase carboxyltransferase"/>
    <property type="match status" value="1"/>
</dbReference>
<evidence type="ECO:0000256" key="3">
    <source>
        <dbReference type="ARBA" id="ARBA00022516"/>
    </source>
</evidence>
<dbReference type="PROSITE" id="PS00188">
    <property type="entry name" value="BIOTIN"/>
    <property type="match status" value="1"/>
</dbReference>
<keyword evidence="5 14" id="KW-0547">Nucleotide-binding</keyword>
<dbReference type="Pfam" id="PF00289">
    <property type="entry name" value="Biotin_carb_N"/>
    <property type="match status" value="1"/>
</dbReference>
<dbReference type="InterPro" id="IPR049074">
    <property type="entry name" value="ACCA_BT"/>
</dbReference>
<dbReference type="Pfam" id="PF00364">
    <property type="entry name" value="Biotin_lipoyl"/>
    <property type="match status" value="1"/>
</dbReference>
<dbReference type="OrthoDB" id="196847at2759"/>
<dbReference type="Proteomes" id="UP000604046">
    <property type="component" value="Unassembled WGS sequence"/>
</dbReference>
<dbReference type="PROSITE" id="PS50989">
    <property type="entry name" value="COA_CT_CTER"/>
    <property type="match status" value="1"/>
</dbReference>
<evidence type="ECO:0000259" key="20">
    <source>
        <dbReference type="PROSITE" id="PS50989"/>
    </source>
</evidence>
<accession>A0A812MTW8</accession>
<evidence type="ECO:0000256" key="15">
    <source>
        <dbReference type="SAM" id="MobiDB-lite"/>
    </source>
</evidence>
<gene>
    <name evidence="21" type="primary">HFA1</name>
    <name evidence="21" type="ORF">SNAT2548_LOCUS14972</name>
</gene>
<dbReference type="InterPro" id="IPR011054">
    <property type="entry name" value="Rudment_hybrid_motif"/>
</dbReference>
<evidence type="ECO:0000256" key="8">
    <source>
        <dbReference type="ARBA" id="ARBA00023098"/>
    </source>
</evidence>
<dbReference type="Pfam" id="PF02786">
    <property type="entry name" value="CPSase_L_D2"/>
    <property type="match status" value="1"/>
</dbReference>
<evidence type="ECO:0000256" key="12">
    <source>
        <dbReference type="ARBA" id="ARBA00048065"/>
    </source>
</evidence>
<keyword evidence="6" id="KW-0276">Fatty acid metabolism</keyword>
<dbReference type="Gene3D" id="3.30.1490.20">
    <property type="entry name" value="ATP-grasp fold, A domain"/>
    <property type="match status" value="1"/>
</dbReference>
<feature type="domain" description="ATP-grasp" evidence="17">
    <location>
        <begin position="279"/>
        <end position="471"/>
    </location>
</feature>
<dbReference type="SUPFAM" id="SSF51246">
    <property type="entry name" value="Rudiment single hybrid motif"/>
    <property type="match status" value="1"/>
</dbReference>
<evidence type="ECO:0000256" key="11">
    <source>
        <dbReference type="ARBA" id="ARBA00023268"/>
    </source>
</evidence>
<comment type="catalytic activity">
    <reaction evidence="13">
        <text>N(6)-biotinyl-L-lysyl-[protein] + hydrogencarbonate + ATP = N(6)-carboxybiotinyl-L-lysyl-[protein] + ADP + phosphate + H(+)</text>
        <dbReference type="Rhea" id="RHEA:13501"/>
        <dbReference type="Rhea" id="RHEA-COMP:10505"/>
        <dbReference type="Rhea" id="RHEA-COMP:10506"/>
        <dbReference type="ChEBI" id="CHEBI:15378"/>
        <dbReference type="ChEBI" id="CHEBI:17544"/>
        <dbReference type="ChEBI" id="CHEBI:30616"/>
        <dbReference type="ChEBI" id="CHEBI:43474"/>
        <dbReference type="ChEBI" id="CHEBI:83144"/>
        <dbReference type="ChEBI" id="CHEBI:83145"/>
        <dbReference type="ChEBI" id="CHEBI:456216"/>
        <dbReference type="EC" id="6.3.4.14"/>
    </reaction>
</comment>
<protein>
    <submittedName>
        <fullName evidence="21">HFA1 protein</fullName>
    </submittedName>
</protein>
<comment type="cofactor">
    <cofactor evidence="1">
        <name>biotin</name>
        <dbReference type="ChEBI" id="CHEBI:57586"/>
    </cofactor>
</comment>
<evidence type="ECO:0000256" key="1">
    <source>
        <dbReference type="ARBA" id="ARBA00001953"/>
    </source>
</evidence>
<dbReference type="CDD" id="cd06850">
    <property type="entry name" value="biotinyl_domain"/>
    <property type="match status" value="1"/>
</dbReference>
<evidence type="ECO:0000256" key="7">
    <source>
        <dbReference type="ARBA" id="ARBA00022840"/>
    </source>
</evidence>
<dbReference type="UniPathway" id="UPA00655">
    <property type="reaction ID" value="UER00711"/>
</dbReference>
<feature type="region of interest" description="Disordered" evidence="15">
    <location>
        <begin position="38"/>
        <end position="58"/>
    </location>
</feature>
<dbReference type="SUPFAM" id="SSF52440">
    <property type="entry name" value="PreATP-grasp domain"/>
    <property type="match status" value="1"/>
</dbReference>
<dbReference type="InterPro" id="IPR023509">
    <property type="entry name" value="DTD-like_sf"/>
</dbReference>
<dbReference type="GO" id="GO:0005524">
    <property type="term" value="F:ATP binding"/>
    <property type="evidence" value="ECO:0007669"/>
    <property type="project" value="UniProtKB-UniRule"/>
</dbReference>
<dbReference type="InterPro" id="IPR029045">
    <property type="entry name" value="ClpP/crotonase-like_dom_sf"/>
</dbReference>
<dbReference type="Gene3D" id="2.40.50.100">
    <property type="match status" value="1"/>
</dbReference>
<dbReference type="InterPro" id="IPR013537">
    <property type="entry name" value="AcCoA_COase_cen"/>
</dbReference>
<evidence type="ECO:0000259" key="19">
    <source>
        <dbReference type="PROSITE" id="PS50980"/>
    </source>
</evidence>
<comment type="catalytic activity">
    <reaction evidence="12">
        <text>hydrogencarbonate + acetyl-CoA + ATP = malonyl-CoA + ADP + phosphate + H(+)</text>
        <dbReference type="Rhea" id="RHEA:11308"/>
        <dbReference type="ChEBI" id="CHEBI:15378"/>
        <dbReference type="ChEBI" id="CHEBI:17544"/>
        <dbReference type="ChEBI" id="CHEBI:30616"/>
        <dbReference type="ChEBI" id="CHEBI:43474"/>
        <dbReference type="ChEBI" id="CHEBI:57288"/>
        <dbReference type="ChEBI" id="CHEBI:57384"/>
        <dbReference type="ChEBI" id="CHEBI:456216"/>
        <dbReference type="EC" id="6.4.1.2"/>
    </reaction>
</comment>